<dbReference type="PANTHER" id="PTHR37159:SF1">
    <property type="entry name" value="GH11867P"/>
    <property type="match status" value="1"/>
</dbReference>
<sequence length="478" mass="56698">MEMTDDHIGWTQTEIINDDKSDRKTYDNIQNIVKESVSSTKNQCNDGIDEFAKNAIKNEYYEFVEAKHAVKYIEYCAKHLKHIVDQNSAKPKDYDKWTDKEQCEHMLNNIKTYVPNVPDSLLFFIPAVFRRGDCGNSTDKPLWLDMEKFQRGQKFARDHIFSLFIANALSLFMLFTSIDGLKTLIFTQKSHTPYLAFKRYLSSSCRERIWMTGNPWIKGTRAYNDIQIVRRMHRAVRLKLCEQNPEKFDRATKIRNPWCPSKKTILKDLSSLIVENDFLHLAPKFTGLNQADMASTQFAFMGIILLYPHQFGIYASDEDMEAFCHTWKGIGYLLGIEDQYNFCNGSLKEIKQRSHDFVEFWLKFYLREVTPEWEHMLRCITESMNYLYGNNFTFEMLLLFVTDLLNIDMPRLRSMLTYFQRFNLMVLRFILRYAMKLRFVKEFLNKIVHETLDEAVKYGPEKHETFKKRSEKVLNENR</sequence>
<dbReference type="EMBL" id="KQ976692">
    <property type="protein sequence ID" value="KYM77763.1"/>
    <property type="molecule type" value="Genomic_DNA"/>
</dbReference>
<evidence type="ECO:0000313" key="2">
    <source>
        <dbReference type="EMBL" id="KYM77763.1"/>
    </source>
</evidence>
<reference evidence="2 3" key="1">
    <citation type="submission" date="2015-09" db="EMBL/GenBank/DDBJ databases">
        <title>Atta colombica WGS genome.</title>
        <authorList>
            <person name="Nygaard S."/>
            <person name="Hu H."/>
            <person name="Boomsma J."/>
            <person name="Zhang G."/>
        </authorList>
    </citation>
    <scope>NUCLEOTIDE SEQUENCE [LARGE SCALE GENOMIC DNA]</scope>
    <source>
        <strain evidence="2">Treedump-2</strain>
        <tissue evidence="2">Whole body</tissue>
    </source>
</reference>
<organism evidence="2 3">
    <name type="scientific">Atta colombica</name>
    <dbReference type="NCBI Taxonomy" id="520822"/>
    <lineage>
        <taxon>Eukaryota</taxon>
        <taxon>Metazoa</taxon>
        <taxon>Ecdysozoa</taxon>
        <taxon>Arthropoda</taxon>
        <taxon>Hexapoda</taxon>
        <taxon>Insecta</taxon>
        <taxon>Pterygota</taxon>
        <taxon>Neoptera</taxon>
        <taxon>Endopterygota</taxon>
        <taxon>Hymenoptera</taxon>
        <taxon>Apocrita</taxon>
        <taxon>Aculeata</taxon>
        <taxon>Formicoidea</taxon>
        <taxon>Formicidae</taxon>
        <taxon>Myrmicinae</taxon>
        <taxon>Atta</taxon>
    </lineage>
</organism>
<dbReference type="Proteomes" id="UP000078540">
    <property type="component" value="Unassembled WGS sequence"/>
</dbReference>
<keyword evidence="1" id="KW-0812">Transmembrane</keyword>
<gene>
    <name evidence="2" type="ORF">ALC53_11774</name>
</gene>
<evidence type="ECO:0000313" key="3">
    <source>
        <dbReference type="Proteomes" id="UP000078540"/>
    </source>
</evidence>
<keyword evidence="1" id="KW-1133">Transmembrane helix</keyword>
<evidence type="ECO:0000256" key="1">
    <source>
        <dbReference type="SAM" id="Phobius"/>
    </source>
</evidence>
<dbReference type="STRING" id="520822.A0A195AZV9"/>
<keyword evidence="1" id="KW-0472">Membrane</keyword>
<dbReference type="OrthoDB" id="6361347at2759"/>
<proteinExistence type="predicted"/>
<keyword evidence="3" id="KW-1185">Reference proteome</keyword>
<name>A0A195AZV9_9HYME</name>
<dbReference type="AlphaFoldDB" id="A0A195AZV9"/>
<dbReference type="PANTHER" id="PTHR37159">
    <property type="entry name" value="GH11867P"/>
    <property type="match status" value="1"/>
</dbReference>
<feature type="transmembrane region" description="Helical" evidence="1">
    <location>
        <begin position="160"/>
        <end position="178"/>
    </location>
</feature>
<accession>A0A195AZV9</accession>
<dbReference type="KEGG" id="acoc:108691502"/>
<protein>
    <submittedName>
        <fullName evidence="2">Uncharacterized protein</fullName>
    </submittedName>
</protein>